<accession>A0A976IH67</accession>
<comment type="caution">
    <text evidence="1">The sequence shown here is derived from an EMBL/GenBank/DDBJ whole genome shotgun (WGS) entry which is preliminary data.</text>
</comment>
<sequence>MVEVDVAPEPSSHSPLPERIPPVEIQCKFLATSLAREHQWCRIKGTAMCRLSLTKCRSKKLVSSLILSLSACVTSSRPMRSASPVISLRSFSSCLGLAMSSALTSSSSPLKILPFRDQFVLLPARGVHPRQRH</sequence>
<dbReference type="EMBL" id="SHOA02000015">
    <property type="protein sequence ID" value="TDH71729.1"/>
    <property type="molecule type" value="Genomic_DNA"/>
</dbReference>
<organism evidence="1 2">
    <name type="scientific">Bremia lactucae</name>
    <name type="common">Lettuce downy mildew</name>
    <dbReference type="NCBI Taxonomy" id="4779"/>
    <lineage>
        <taxon>Eukaryota</taxon>
        <taxon>Sar</taxon>
        <taxon>Stramenopiles</taxon>
        <taxon>Oomycota</taxon>
        <taxon>Peronosporomycetes</taxon>
        <taxon>Peronosporales</taxon>
        <taxon>Peronosporaceae</taxon>
        <taxon>Bremia</taxon>
    </lineage>
</organism>
<keyword evidence="2" id="KW-1185">Reference proteome</keyword>
<evidence type="ECO:0000313" key="1">
    <source>
        <dbReference type="EMBL" id="TDH71729.1"/>
    </source>
</evidence>
<protein>
    <submittedName>
        <fullName evidence="1">Uncharacterized protein</fullName>
    </submittedName>
</protein>
<evidence type="ECO:0000313" key="2">
    <source>
        <dbReference type="Proteomes" id="UP000294530"/>
    </source>
</evidence>
<dbReference type="GeneID" id="94350966"/>
<reference evidence="1 2" key="1">
    <citation type="journal article" date="2021" name="Genome Biol.">
        <title>AFLAP: assembly-free linkage analysis pipeline using k-mers from genome sequencing data.</title>
        <authorList>
            <person name="Fletcher K."/>
            <person name="Zhang L."/>
            <person name="Gil J."/>
            <person name="Han R."/>
            <person name="Cavanaugh K."/>
            <person name="Michelmore R."/>
        </authorList>
    </citation>
    <scope>NUCLEOTIDE SEQUENCE [LARGE SCALE GENOMIC DNA]</scope>
    <source>
        <strain evidence="1 2">SF5</strain>
    </source>
</reference>
<dbReference type="AlphaFoldDB" id="A0A976IH67"/>
<gene>
    <name evidence="1" type="ORF">CCR75_007233</name>
</gene>
<dbReference type="RefSeq" id="XP_067821228.1">
    <property type="nucleotide sequence ID" value="XM_067965295.1"/>
</dbReference>
<dbReference type="KEGG" id="blac:94350966"/>
<dbReference type="Proteomes" id="UP000294530">
    <property type="component" value="Unassembled WGS sequence"/>
</dbReference>
<proteinExistence type="predicted"/>
<name>A0A976IH67_BRELC</name>